<keyword evidence="3" id="KW-1185">Reference proteome</keyword>
<accession>A0A1H3Y198</accession>
<dbReference type="Pfam" id="PF00480">
    <property type="entry name" value="ROK"/>
    <property type="match status" value="1"/>
</dbReference>
<dbReference type="Proteomes" id="UP000199041">
    <property type="component" value="Unassembled WGS sequence"/>
</dbReference>
<keyword evidence="2" id="KW-0808">Transferase</keyword>
<name>A0A1H3Y198_9BACT</name>
<dbReference type="STRING" id="551991.SAMN05192529_10740"/>
<dbReference type="InterPro" id="IPR043129">
    <property type="entry name" value="ATPase_NBD"/>
</dbReference>
<reference evidence="2 3" key="1">
    <citation type="submission" date="2016-10" db="EMBL/GenBank/DDBJ databases">
        <authorList>
            <person name="de Groot N.N."/>
        </authorList>
    </citation>
    <scope>NUCLEOTIDE SEQUENCE [LARGE SCALE GENOMIC DNA]</scope>
    <source>
        <strain evidence="2 3">Vu-144</strain>
    </source>
</reference>
<dbReference type="InterPro" id="IPR000600">
    <property type="entry name" value="ROK"/>
</dbReference>
<dbReference type="PROSITE" id="PS01125">
    <property type="entry name" value="ROK"/>
    <property type="match status" value="1"/>
</dbReference>
<proteinExistence type="inferred from homology"/>
<dbReference type="Gene3D" id="3.30.420.40">
    <property type="match status" value="2"/>
</dbReference>
<sequence length="414" mass="45319">MAGNPHFQDIKNLLHHFSKEGKKGLLKVRIIRFVFELKEVSVAQICDAFNLSIPSVTKLIQELTESGWIERKGEGESRGGRKPVLLGLVSSLFYVLCIDISLYETKIALFDNTLQMEAKTSFPFQVSKTRENTDLIKQKADELLAATGIRNQQLIGVSICMPGLVSEQKGESHFYLKDPNSHLSLAHYFESMFSLPTIIQNDVNAAAEGELQRGRAKGIKDALVLMMDWGLGLGIIMDGKVRKGAAGFSGEIGHMPFDYTGELCYCGKQGCLETVASGNALIRLAKEGVRAGQHSTLLELCNGEIDQINPEMITLAANKGDLFAIKLLSQVGSALGKGISTLIQIFNPALIILEGKMAAAEQYLTLPMLQSINTYCMTQIREHTSIAVSELKEEAGLIGCAVEGIEHFLIAERN</sequence>
<dbReference type="GO" id="GO:0016301">
    <property type="term" value="F:kinase activity"/>
    <property type="evidence" value="ECO:0007669"/>
    <property type="project" value="UniProtKB-KW"/>
</dbReference>
<evidence type="ECO:0000256" key="1">
    <source>
        <dbReference type="ARBA" id="ARBA00006479"/>
    </source>
</evidence>
<dbReference type="InterPro" id="IPR036390">
    <property type="entry name" value="WH_DNA-bd_sf"/>
</dbReference>
<evidence type="ECO:0000313" key="2">
    <source>
        <dbReference type="EMBL" id="SEA05290.1"/>
    </source>
</evidence>
<dbReference type="SUPFAM" id="SSF53067">
    <property type="entry name" value="Actin-like ATPase domain"/>
    <property type="match status" value="1"/>
</dbReference>
<evidence type="ECO:0000313" key="3">
    <source>
        <dbReference type="Proteomes" id="UP000199041"/>
    </source>
</evidence>
<dbReference type="Gene3D" id="1.10.10.10">
    <property type="entry name" value="Winged helix-like DNA-binding domain superfamily/Winged helix DNA-binding domain"/>
    <property type="match status" value="1"/>
</dbReference>
<dbReference type="InterPro" id="IPR036388">
    <property type="entry name" value="WH-like_DNA-bd_sf"/>
</dbReference>
<dbReference type="SUPFAM" id="SSF46785">
    <property type="entry name" value="Winged helix' DNA-binding domain"/>
    <property type="match status" value="1"/>
</dbReference>
<dbReference type="PANTHER" id="PTHR18964:SF149">
    <property type="entry name" value="BIFUNCTIONAL UDP-N-ACETYLGLUCOSAMINE 2-EPIMERASE_N-ACETYLMANNOSAMINE KINASE"/>
    <property type="match status" value="1"/>
</dbReference>
<organism evidence="2 3">
    <name type="scientific">Arachidicoccus rhizosphaerae</name>
    <dbReference type="NCBI Taxonomy" id="551991"/>
    <lineage>
        <taxon>Bacteria</taxon>
        <taxon>Pseudomonadati</taxon>
        <taxon>Bacteroidota</taxon>
        <taxon>Chitinophagia</taxon>
        <taxon>Chitinophagales</taxon>
        <taxon>Chitinophagaceae</taxon>
        <taxon>Arachidicoccus</taxon>
    </lineage>
</organism>
<dbReference type="PANTHER" id="PTHR18964">
    <property type="entry name" value="ROK (REPRESSOR, ORF, KINASE) FAMILY"/>
    <property type="match status" value="1"/>
</dbReference>
<dbReference type="OrthoDB" id="9810372at2"/>
<protein>
    <submittedName>
        <fullName evidence="2">Sugar kinase of the NBD/HSP70 family, may contain an N-terminal HTH domain</fullName>
    </submittedName>
</protein>
<dbReference type="RefSeq" id="WP_091396013.1">
    <property type="nucleotide sequence ID" value="NZ_FNQY01000007.1"/>
</dbReference>
<dbReference type="AlphaFoldDB" id="A0A1H3Y198"/>
<gene>
    <name evidence="2" type="ORF">SAMN05192529_10740</name>
</gene>
<dbReference type="EMBL" id="FNQY01000007">
    <property type="protein sequence ID" value="SEA05290.1"/>
    <property type="molecule type" value="Genomic_DNA"/>
</dbReference>
<keyword evidence="2" id="KW-0418">Kinase</keyword>
<comment type="similarity">
    <text evidence="1">Belongs to the ROK (NagC/XylR) family.</text>
</comment>
<dbReference type="InterPro" id="IPR049874">
    <property type="entry name" value="ROK_cs"/>
</dbReference>